<sequence length="318" mass="35772">MVGFKHNKLKNKSFDDIQKLFQKAMKRVNTFVDMDTKLVEGSEVREEGSEVRAKGSEVRAKAEIAQESSSKRAGTELEQEKILVVKVVESSVNILNCFDREDLETLWKLVKAKHESTRPEVGYERMLWGDLKTMFDPHVEDQGRIVGIKRLHDDLGVTTAKPPSVVSRAPSAAAVAPVPVDTTCIPSSTLVDQDAPSVSTSQALEDSQEPVLHQDVEVQVPLNAQFTDPFANIFNQEPSSKKSTSRVVIELDVHINHQPFKHLRKRKKIYLLDNVIGNPSRIVSTRKQLQTDAMWCYFDAFLTSIVPKNYKKSLLESS</sequence>
<protein>
    <submittedName>
        <fullName evidence="1">Uncharacterized protein</fullName>
    </submittedName>
</protein>
<proteinExistence type="predicted"/>
<evidence type="ECO:0000313" key="2">
    <source>
        <dbReference type="Proteomes" id="UP001151760"/>
    </source>
</evidence>
<keyword evidence="2" id="KW-1185">Reference proteome</keyword>
<gene>
    <name evidence="1" type="ORF">Tco_0992092</name>
</gene>
<reference evidence="1" key="2">
    <citation type="submission" date="2022-01" db="EMBL/GenBank/DDBJ databases">
        <authorList>
            <person name="Yamashiro T."/>
            <person name="Shiraishi A."/>
            <person name="Satake H."/>
            <person name="Nakayama K."/>
        </authorList>
    </citation>
    <scope>NUCLEOTIDE SEQUENCE</scope>
</reference>
<name>A0ABQ5F1U2_9ASTR</name>
<organism evidence="1 2">
    <name type="scientific">Tanacetum coccineum</name>
    <dbReference type="NCBI Taxonomy" id="301880"/>
    <lineage>
        <taxon>Eukaryota</taxon>
        <taxon>Viridiplantae</taxon>
        <taxon>Streptophyta</taxon>
        <taxon>Embryophyta</taxon>
        <taxon>Tracheophyta</taxon>
        <taxon>Spermatophyta</taxon>
        <taxon>Magnoliopsida</taxon>
        <taxon>eudicotyledons</taxon>
        <taxon>Gunneridae</taxon>
        <taxon>Pentapetalae</taxon>
        <taxon>asterids</taxon>
        <taxon>campanulids</taxon>
        <taxon>Asterales</taxon>
        <taxon>Asteraceae</taxon>
        <taxon>Asteroideae</taxon>
        <taxon>Anthemideae</taxon>
        <taxon>Anthemidinae</taxon>
        <taxon>Tanacetum</taxon>
    </lineage>
</organism>
<comment type="caution">
    <text evidence="1">The sequence shown here is derived from an EMBL/GenBank/DDBJ whole genome shotgun (WGS) entry which is preliminary data.</text>
</comment>
<dbReference type="EMBL" id="BQNB010016898">
    <property type="protein sequence ID" value="GJT57038.1"/>
    <property type="molecule type" value="Genomic_DNA"/>
</dbReference>
<dbReference type="Proteomes" id="UP001151760">
    <property type="component" value="Unassembled WGS sequence"/>
</dbReference>
<evidence type="ECO:0000313" key="1">
    <source>
        <dbReference type="EMBL" id="GJT57038.1"/>
    </source>
</evidence>
<reference evidence="1" key="1">
    <citation type="journal article" date="2022" name="Int. J. Mol. Sci.">
        <title>Draft Genome of Tanacetum Coccineum: Genomic Comparison of Closely Related Tanacetum-Family Plants.</title>
        <authorList>
            <person name="Yamashiro T."/>
            <person name="Shiraishi A."/>
            <person name="Nakayama K."/>
            <person name="Satake H."/>
        </authorList>
    </citation>
    <scope>NUCLEOTIDE SEQUENCE</scope>
</reference>
<accession>A0ABQ5F1U2</accession>